<evidence type="ECO:0000313" key="1">
    <source>
        <dbReference type="EMBL" id="CAG8793916.1"/>
    </source>
</evidence>
<dbReference type="Proteomes" id="UP000789920">
    <property type="component" value="Unassembled WGS sequence"/>
</dbReference>
<reference evidence="1" key="1">
    <citation type="submission" date="2021-06" db="EMBL/GenBank/DDBJ databases">
        <authorList>
            <person name="Kallberg Y."/>
            <person name="Tangrot J."/>
            <person name="Rosling A."/>
        </authorList>
    </citation>
    <scope>NUCLEOTIDE SEQUENCE</scope>
    <source>
        <strain evidence="1">MA461A</strain>
    </source>
</reference>
<protein>
    <submittedName>
        <fullName evidence="1">34900_t:CDS:1</fullName>
    </submittedName>
</protein>
<comment type="caution">
    <text evidence="1">The sequence shown here is derived from an EMBL/GenBank/DDBJ whole genome shotgun (WGS) entry which is preliminary data.</text>
</comment>
<sequence length="63" mass="7402">IYIYSHTGKNPFICTEPGCNRKFLVQSNICRYFRVYKLGITIKKTQEDEIEDIKTLSYHVATL</sequence>
<keyword evidence="2" id="KW-1185">Reference proteome</keyword>
<evidence type="ECO:0000313" key="2">
    <source>
        <dbReference type="Proteomes" id="UP000789920"/>
    </source>
</evidence>
<accession>A0ACA9RJ21</accession>
<organism evidence="1 2">
    <name type="scientific">Racocetra persica</name>
    <dbReference type="NCBI Taxonomy" id="160502"/>
    <lineage>
        <taxon>Eukaryota</taxon>
        <taxon>Fungi</taxon>
        <taxon>Fungi incertae sedis</taxon>
        <taxon>Mucoromycota</taxon>
        <taxon>Glomeromycotina</taxon>
        <taxon>Glomeromycetes</taxon>
        <taxon>Diversisporales</taxon>
        <taxon>Gigasporaceae</taxon>
        <taxon>Racocetra</taxon>
    </lineage>
</organism>
<proteinExistence type="predicted"/>
<feature type="non-terminal residue" evidence="1">
    <location>
        <position position="1"/>
    </location>
</feature>
<name>A0ACA9RJ21_9GLOM</name>
<dbReference type="EMBL" id="CAJVQC010054207">
    <property type="protein sequence ID" value="CAG8793916.1"/>
    <property type="molecule type" value="Genomic_DNA"/>
</dbReference>
<gene>
    <name evidence="1" type="ORF">RPERSI_LOCUS19660</name>
</gene>